<comment type="caution">
    <text evidence="6">Lacks conserved residue(s) required for the propagation of feature annotation.</text>
</comment>
<dbReference type="InterPro" id="IPR007632">
    <property type="entry name" value="Anoctamin"/>
</dbReference>
<name>A0AAN8JQ31_PATCE</name>
<feature type="compositionally biased region" description="Basic and acidic residues" evidence="7">
    <location>
        <begin position="481"/>
        <end position="492"/>
    </location>
</feature>
<feature type="compositionally biased region" description="Basic and acidic residues" evidence="7">
    <location>
        <begin position="804"/>
        <end position="815"/>
    </location>
</feature>
<dbReference type="InterPro" id="IPR049452">
    <property type="entry name" value="Anoctamin_TM"/>
</dbReference>
<feature type="transmembrane region" description="Helical" evidence="6">
    <location>
        <begin position="212"/>
        <end position="234"/>
    </location>
</feature>
<accession>A0AAN8JQ31</accession>
<keyword evidence="10" id="KW-1185">Reference proteome</keyword>
<evidence type="ECO:0000259" key="8">
    <source>
        <dbReference type="Pfam" id="PF04547"/>
    </source>
</evidence>
<evidence type="ECO:0000256" key="1">
    <source>
        <dbReference type="ARBA" id="ARBA00004141"/>
    </source>
</evidence>
<feature type="region of interest" description="Disordered" evidence="7">
    <location>
        <begin position="1022"/>
        <end position="1042"/>
    </location>
</feature>
<gene>
    <name evidence="9" type="ORF">SNE40_012522</name>
</gene>
<feature type="domain" description="Anoctamin transmembrane" evidence="8">
    <location>
        <begin position="200"/>
        <end position="677"/>
    </location>
</feature>
<dbReference type="PANTHER" id="PTHR12308:SF51">
    <property type="entry name" value="ANOCTAMIN-8"/>
    <property type="match status" value="1"/>
</dbReference>
<dbReference type="EMBL" id="JAZGQO010000008">
    <property type="protein sequence ID" value="KAK6180351.1"/>
    <property type="molecule type" value="Genomic_DNA"/>
</dbReference>
<feature type="region of interest" description="Disordered" evidence="7">
    <location>
        <begin position="907"/>
        <end position="964"/>
    </location>
</feature>
<feature type="compositionally biased region" description="Basic and acidic residues" evidence="7">
    <location>
        <begin position="824"/>
        <end position="833"/>
    </location>
</feature>
<feature type="compositionally biased region" description="Low complexity" evidence="7">
    <location>
        <begin position="948"/>
        <end position="958"/>
    </location>
</feature>
<feature type="compositionally biased region" description="Basic and acidic residues" evidence="7">
    <location>
        <begin position="766"/>
        <end position="775"/>
    </location>
</feature>
<feature type="region of interest" description="Disordered" evidence="7">
    <location>
        <begin position="478"/>
        <end position="531"/>
    </location>
</feature>
<evidence type="ECO:0000313" key="10">
    <source>
        <dbReference type="Proteomes" id="UP001347796"/>
    </source>
</evidence>
<reference evidence="9 10" key="1">
    <citation type="submission" date="2024-01" db="EMBL/GenBank/DDBJ databases">
        <title>The genome of the rayed Mediterranean limpet Patella caerulea (Linnaeus, 1758).</title>
        <authorList>
            <person name="Anh-Thu Weber A."/>
            <person name="Halstead-Nussloch G."/>
        </authorList>
    </citation>
    <scope>NUCLEOTIDE SEQUENCE [LARGE SCALE GENOMIC DNA]</scope>
    <source>
        <strain evidence="9">AATW-2023a</strain>
        <tissue evidence="9">Whole specimen</tissue>
    </source>
</reference>
<evidence type="ECO:0000256" key="4">
    <source>
        <dbReference type="ARBA" id="ARBA00022989"/>
    </source>
</evidence>
<feature type="compositionally biased region" description="Basic and acidic residues" evidence="7">
    <location>
        <begin position="509"/>
        <end position="522"/>
    </location>
</feature>
<dbReference type="Proteomes" id="UP001347796">
    <property type="component" value="Unassembled WGS sequence"/>
</dbReference>
<keyword evidence="3 6" id="KW-0812">Transmembrane</keyword>
<feature type="transmembrane region" description="Helical" evidence="6">
    <location>
        <begin position="611"/>
        <end position="630"/>
    </location>
</feature>
<feature type="transmembrane region" description="Helical" evidence="6">
    <location>
        <begin position="246"/>
        <end position="264"/>
    </location>
</feature>
<dbReference type="PANTHER" id="PTHR12308">
    <property type="entry name" value="ANOCTAMIN"/>
    <property type="match status" value="1"/>
</dbReference>
<feature type="compositionally biased region" description="Polar residues" evidence="7">
    <location>
        <begin position="710"/>
        <end position="722"/>
    </location>
</feature>
<evidence type="ECO:0000313" key="9">
    <source>
        <dbReference type="EMBL" id="KAK6180351.1"/>
    </source>
</evidence>
<feature type="transmembrane region" description="Helical" evidence="6">
    <location>
        <begin position="637"/>
        <end position="655"/>
    </location>
</feature>
<protein>
    <recommendedName>
        <fullName evidence="6">Anoctamin</fullName>
    </recommendedName>
</protein>
<dbReference type="Pfam" id="PF04547">
    <property type="entry name" value="Anoctamin"/>
    <property type="match status" value="1"/>
</dbReference>
<feature type="region of interest" description="Disordered" evidence="7">
    <location>
        <begin position="753"/>
        <end position="870"/>
    </location>
</feature>
<comment type="similarity">
    <text evidence="2 6">Belongs to the anoctamin family.</text>
</comment>
<evidence type="ECO:0000256" key="3">
    <source>
        <dbReference type="ARBA" id="ARBA00022692"/>
    </source>
</evidence>
<dbReference type="GO" id="GO:0005886">
    <property type="term" value="C:plasma membrane"/>
    <property type="evidence" value="ECO:0007669"/>
    <property type="project" value="TreeGrafter"/>
</dbReference>
<dbReference type="AlphaFoldDB" id="A0AAN8JQ31"/>
<keyword evidence="4 6" id="KW-1133">Transmembrane helix</keyword>
<evidence type="ECO:0000256" key="7">
    <source>
        <dbReference type="SAM" id="MobiDB-lite"/>
    </source>
</evidence>
<feature type="transmembrane region" description="Helical" evidence="6">
    <location>
        <begin position="400"/>
        <end position="423"/>
    </location>
</feature>
<evidence type="ECO:0000256" key="6">
    <source>
        <dbReference type="RuleBase" id="RU280814"/>
    </source>
</evidence>
<organism evidence="9 10">
    <name type="scientific">Patella caerulea</name>
    <name type="common">Rayed Mediterranean limpet</name>
    <dbReference type="NCBI Taxonomy" id="87958"/>
    <lineage>
        <taxon>Eukaryota</taxon>
        <taxon>Metazoa</taxon>
        <taxon>Spiralia</taxon>
        <taxon>Lophotrochozoa</taxon>
        <taxon>Mollusca</taxon>
        <taxon>Gastropoda</taxon>
        <taxon>Patellogastropoda</taxon>
        <taxon>Patelloidea</taxon>
        <taxon>Patellidae</taxon>
        <taxon>Patella</taxon>
    </lineage>
</organism>
<feature type="transmembrane region" description="Helical" evidence="6">
    <location>
        <begin position="555"/>
        <end position="578"/>
    </location>
</feature>
<proteinExistence type="inferred from homology"/>
<keyword evidence="5 6" id="KW-0472">Membrane</keyword>
<feature type="compositionally biased region" description="Low complexity" evidence="7">
    <location>
        <begin position="919"/>
        <end position="940"/>
    </location>
</feature>
<feature type="compositionally biased region" description="Polar residues" evidence="7">
    <location>
        <begin position="854"/>
        <end position="869"/>
    </location>
</feature>
<feature type="transmembrane region" description="Helical" evidence="6">
    <location>
        <begin position="319"/>
        <end position="341"/>
    </location>
</feature>
<evidence type="ECO:0000256" key="5">
    <source>
        <dbReference type="ARBA" id="ARBA00023136"/>
    </source>
</evidence>
<sequence>MFGKRFANTSRLMVSSKVWQRTIPTQNCDILLTFPAKTDDSTLMWLLARLKWRTPEIVVHVRHHSNSGIYGFYMTATYENLLKGAEDLAIQKPLKSEFGGGLKEFTFEDQECFAGIQDEKAFLTSQERQAILYHMLNNLRAEEGEELEKIKFLEGQPIVPLLESKKIISRVFPLHCSEDLAYLNKNWVQAFFKPQPLGPICEYFGVKIAMYFAYLGHYTISLVVPTILGMLLWIIQGNQRVDDVTFVIFAVVNVMWATLFLEHWKRTSSELAYKWGTLDRQDDLLEDPRPLFKGDLVRNPVTDRLCFEFPSWKRNLFRYLVTVPVISTCLLVVFVVMLLIFELQEWINNLVLSGDIPNFVRIFPKIMLALSIGVLDDIYKKIAHWLNDQENYRLEHTYETALIIKLVLFQFVNSFLSLFYIAFYLQDMNRLRDQLAAILITRQVIGNIKEVFLPYLIWKGRLLKFGYKMAGEMSPGSLDQQVKEMTEQKRETTPPPPSEGEGLTSTTDQEGKEQTTQDKAETKNTGPVLTQAEVESAMKPYEDTWEDYMEMVIQFGYVTLFSSAFPLAALCAFINNVIEIRSDAFKLCTNHQRPFGKRVSTIGIWQDVMEIMGVIAVIVNCALVGTSGLLPRLIPSLSVASTILIIVVVEHLLLISKFTLATAIPDVPEWVAAEKAKWEFKRRLALKRLESQNTGASPDVKDKPPFRQPASPTSPDSFTRSSHNNRESHRDNQGVNEADSFERQLYNRNMINANQSNTVHSMVARPTERPSRRLSETSNSGDGQRRVLGRRYTEPQRSSYIVEAQRDTQQRERSRNTSPLHSYSYDDRHDHNRYGHTYNSHNYSHSQERDSKDTSPAQSTHGSTRSPIKTQLLEEYIASYNSALSHDRSQVPSNKFLDSHLRKRNLSPIKVSSNPGTWRSNRSPSPSSRRSGPNSRPMSPIIADPQLTPNSSSPSPTSYKVTAPFGTEMTSPVLHRRRKDVRSEIPVAQPKELSKDFAHTEKKMQFSSKNVGDCLKIESRIPVADHPRSPTPVSAPFAVSTD</sequence>
<dbReference type="GO" id="GO:0005254">
    <property type="term" value="F:chloride channel activity"/>
    <property type="evidence" value="ECO:0007669"/>
    <property type="project" value="TreeGrafter"/>
</dbReference>
<feature type="region of interest" description="Disordered" evidence="7">
    <location>
        <begin position="691"/>
        <end position="738"/>
    </location>
</feature>
<evidence type="ECO:0000256" key="2">
    <source>
        <dbReference type="ARBA" id="ARBA00009671"/>
    </source>
</evidence>
<comment type="caution">
    <text evidence="9">The sequence shown here is derived from an EMBL/GenBank/DDBJ whole genome shotgun (WGS) entry which is preliminary data.</text>
</comment>
<comment type="subcellular location">
    <subcellularLocation>
        <location evidence="1 6">Membrane</location>
        <topology evidence="1 6">Multi-pass membrane protein</topology>
    </subcellularLocation>
</comment>